<dbReference type="AlphaFoldDB" id="A0A1T4LTZ1"/>
<dbReference type="PANTHER" id="PTHR30408">
    <property type="entry name" value="TYPE-1 RESTRICTION ENZYME ECOKI SPECIFICITY PROTEIN"/>
    <property type="match status" value="1"/>
</dbReference>
<protein>
    <submittedName>
        <fullName evidence="6">Type I restriction enzyme, S subunit</fullName>
    </submittedName>
</protein>
<feature type="coiled-coil region" evidence="4">
    <location>
        <begin position="165"/>
        <end position="192"/>
    </location>
</feature>
<dbReference type="PANTHER" id="PTHR30408:SF13">
    <property type="entry name" value="TYPE I RESTRICTION ENZYME HINDI SPECIFICITY SUBUNIT"/>
    <property type="match status" value="1"/>
</dbReference>
<reference evidence="6 7" key="1">
    <citation type="submission" date="2017-02" db="EMBL/GenBank/DDBJ databases">
        <authorList>
            <person name="Peterson S.W."/>
        </authorList>
    </citation>
    <scope>NUCLEOTIDE SEQUENCE [LARGE SCALE GENOMIC DNA]</scope>
    <source>
        <strain evidence="6 7">ATCC 43854</strain>
    </source>
</reference>
<sequence length="386" mass="43770">MAWQKVKLGDIAIVTSSKRFHLSERSDSGVPFYCSKQIIQKVRGELVSDYDYIREEFYENVKKQYGVPEPGDLLITTRGSYGVPYIYKDNDKFYFADGNLTWLKDFKEDIDVRFLYYWICSYEGQKKIDAIAKGTAQKAVTIDGIKNLEISVPSFKTQKRIADILSAYDDLIENNQKQIKLLEEAAQRLYKQWFIDLRYPGHETTKIVDGLPKGWRKGIVGEIAEFKRGKVITKAQVAEGNVPVVAGGLEPAYYHNTANTTAPVITVSGSGANAGFAQLYNENVFASDCSFADINTTPYVYFVYCLLKDKKTELDSLQKGAAQPHVYAKDINALATLIPPEEMLKLYTKYASPYFEKIKALKEQIKNLTQSRDRLLPKLMNGELDV</sequence>
<dbReference type="InterPro" id="IPR000055">
    <property type="entry name" value="Restrct_endonuc_typeI_TRD"/>
</dbReference>
<evidence type="ECO:0000256" key="1">
    <source>
        <dbReference type="ARBA" id="ARBA00010923"/>
    </source>
</evidence>
<evidence type="ECO:0000256" key="2">
    <source>
        <dbReference type="ARBA" id="ARBA00022747"/>
    </source>
</evidence>
<gene>
    <name evidence="6" type="ORF">SAMN02745108_01016</name>
</gene>
<dbReference type="CDD" id="cd17291">
    <property type="entry name" value="RMtype1_S_MgeORF438P-TRD-CR_like"/>
    <property type="match status" value="1"/>
</dbReference>
<name>A0A1T4LTZ1_9BACT</name>
<proteinExistence type="inferred from homology"/>
<evidence type="ECO:0000256" key="4">
    <source>
        <dbReference type="SAM" id="Coils"/>
    </source>
</evidence>
<evidence type="ECO:0000256" key="3">
    <source>
        <dbReference type="ARBA" id="ARBA00023125"/>
    </source>
</evidence>
<feature type="domain" description="Type I restriction modification DNA specificity" evidence="5">
    <location>
        <begin position="3"/>
        <end position="183"/>
    </location>
</feature>
<dbReference type="InterPro" id="IPR052021">
    <property type="entry name" value="Type-I_RS_S_subunit"/>
</dbReference>
<comment type="similarity">
    <text evidence="1">Belongs to the type-I restriction system S methylase family.</text>
</comment>
<accession>A0A1T4LTZ1</accession>
<dbReference type="Gene3D" id="3.90.220.20">
    <property type="entry name" value="DNA methylase specificity domains"/>
    <property type="match status" value="2"/>
</dbReference>
<keyword evidence="4" id="KW-0175">Coiled coil</keyword>
<dbReference type="Gene3D" id="1.10.287.1120">
    <property type="entry name" value="Bipartite methylase S protein"/>
    <property type="match status" value="1"/>
</dbReference>
<dbReference type="Proteomes" id="UP000190449">
    <property type="component" value="Unassembled WGS sequence"/>
</dbReference>
<dbReference type="InterPro" id="IPR044946">
    <property type="entry name" value="Restrct_endonuc_typeI_TRD_sf"/>
</dbReference>
<keyword evidence="2" id="KW-0680">Restriction system</keyword>
<keyword evidence="3" id="KW-0238">DNA-binding</keyword>
<dbReference type="Pfam" id="PF01420">
    <property type="entry name" value="Methylase_S"/>
    <property type="match status" value="2"/>
</dbReference>
<dbReference type="EMBL" id="FUWU01000013">
    <property type="protein sequence ID" value="SJZ58111.1"/>
    <property type="molecule type" value="Genomic_DNA"/>
</dbReference>
<dbReference type="GO" id="GO:0003677">
    <property type="term" value="F:DNA binding"/>
    <property type="evidence" value="ECO:0007669"/>
    <property type="project" value="UniProtKB-KW"/>
</dbReference>
<feature type="domain" description="Type I restriction modification DNA specificity" evidence="5">
    <location>
        <begin position="212"/>
        <end position="367"/>
    </location>
</feature>
<evidence type="ECO:0000313" key="6">
    <source>
        <dbReference type="EMBL" id="SJZ58111.1"/>
    </source>
</evidence>
<dbReference type="STRING" id="28122.SAMN02745108_01016"/>
<organism evidence="6 7">
    <name type="scientific">Fibrobacter intestinalis</name>
    <dbReference type="NCBI Taxonomy" id="28122"/>
    <lineage>
        <taxon>Bacteria</taxon>
        <taxon>Pseudomonadati</taxon>
        <taxon>Fibrobacterota</taxon>
        <taxon>Fibrobacteria</taxon>
        <taxon>Fibrobacterales</taxon>
        <taxon>Fibrobacteraceae</taxon>
        <taxon>Fibrobacter</taxon>
    </lineage>
</organism>
<dbReference type="GO" id="GO:0009307">
    <property type="term" value="P:DNA restriction-modification system"/>
    <property type="evidence" value="ECO:0007669"/>
    <property type="project" value="UniProtKB-KW"/>
</dbReference>
<evidence type="ECO:0000259" key="5">
    <source>
        <dbReference type="Pfam" id="PF01420"/>
    </source>
</evidence>
<evidence type="ECO:0000313" key="7">
    <source>
        <dbReference type="Proteomes" id="UP000190449"/>
    </source>
</evidence>
<dbReference type="RefSeq" id="WP_078776038.1">
    <property type="nucleotide sequence ID" value="NZ_FUWU01000013.1"/>
</dbReference>
<dbReference type="SUPFAM" id="SSF116734">
    <property type="entry name" value="DNA methylase specificity domain"/>
    <property type="match status" value="2"/>
</dbReference>